<reference evidence="5" key="1">
    <citation type="journal article" date="2020" name="mSystems">
        <title>Genome- and Community-Level Interaction Insights into Carbon Utilization and Element Cycling Functions of Hydrothermarchaeota in Hydrothermal Sediment.</title>
        <authorList>
            <person name="Zhou Z."/>
            <person name="Liu Y."/>
            <person name="Xu W."/>
            <person name="Pan J."/>
            <person name="Luo Z.H."/>
            <person name="Li M."/>
        </authorList>
    </citation>
    <scope>NUCLEOTIDE SEQUENCE [LARGE SCALE GENOMIC DNA]</scope>
    <source>
        <strain evidence="5">SpSt-637</strain>
        <strain evidence="4">SpSt-667</strain>
    </source>
</reference>
<organism evidence="5">
    <name type="scientific">Ignisphaera aggregans</name>
    <dbReference type="NCBI Taxonomy" id="334771"/>
    <lineage>
        <taxon>Archaea</taxon>
        <taxon>Thermoproteota</taxon>
        <taxon>Thermoprotei</taxon>
        <taxon>Desulfurococcales</taxon>
        <taxon>Desulfurococcaceae</taxon>
        <taxon>Ignisphaera</taxon>
    </lineage>
</organism>
<feature type="domain" description="Phosphoribosyltransferase" evidence="3">
    <location>
        <begin position="114"/>
        <end position="228"/>
    </location>
</feature>
<evidence type="ECO:0000313" key="5">
    <source>
        <dbReference type="EMBL" id="HGQ64117.1"/>
    </source>
</evidence>
<evidence type="ECO:0000259" key="3">
    <source>
        <dbReference type="Pfam" id="PF00156"/>
    </source>
</evidence>
<dbReference type="Gene3D" id="3.40.50.2020">
    <property type="match status" value="1"/>
</dbReference>
<dbReference type="CDD" id="cd00093">
    <property type="entry name" value="HTH_XRE"/>
    <property type="match status" value="1"/>
</dbReference>
<dbReference type="AlphaFoldDB" id="A0A7C4JIY9"/>
<gene>
    <name evidence="5" type="ORF">ENU08_02595</name>
    <name evidence="4" type="ORF">ENU41_01825</name>
</gene>
<dbReference type="GO" id="GO:0006166">
    <property type="term" value="P:purine ribonucleoside salvage"/>
    <property type="evidence" value="ECO:0007669"/>
    <property type="project" value="UniProtKB-KW"/>
</dbReference>
<name>A0A7C4JIY9_9CREN</name>
<proteinExistence type="predicted"/>
<dbReference type="CDD" id="cd06223">
    <property type="entry name" value="PRTases_typeI"/>
    <property type="match status" value="1"/>
</dbReference>
<evidence type="ECO:0000256" key="2">
    <source>
        <dbReference type="ARBA" id="ARBA00022726"/>
    </source>
</evidence>
<protein>
    <recommendedName>
        <fullName evidence="3">Phosphoribosyltransferase domain-containing protein</fullName>
    </recommendedName>
</protein>
<dbReference type="InterPro" id="IPR000836">
    <property type="entry name" value="PRTase_dom"/>
</dbReference>
<dbReference type="InterPro" id="IPR029057">
    <property type="entry name" value="PRTase-like"/>
</dbReference>
<dbReference type="InterPro" id="IPR001387">
    <property type="entry name" value="Cro/C1-type_HTH"/>
</dbReference>
<dbReference type="InterPro" id="IPR050118">
    <property type="entry name" value="Pur/Pyrimidine_PRTase"/>
</dbReference>
<dbReference type="Pfam" id="PF00156">
    <property type="entry name" value="Pribosyltran"/>
    <property type="match status" value="1"/>
</dbReference>
<comment type="caution">
    <text evidence="5">The sequence shown here is derived from an EMBL/GenBank/DDBJ whole genome shotgun (WGS) entry which is preliminary data.</text>
</comment>
<dbReference type="EMBL" id="DTCK01000010">
    <property type="protein sequence ID" value="HGQ35403.1"/>
    <property type="molecule type" value="Genomic_DNA"/>
</dbReference>
<sequence>MVEQEHGEIDYAELVIEVLSSLKRFMKFKELESLLGISIPTLWRYIHGDIRPSQERAKNMLLKLLGDDVIELMLSRVLKVAEGDIVSLYPIVYNVDILTFASVDAMIWGKDKGFTAIVTVEVDGIPLATMIAKRLGVKLIVVKKRKEVGFSKFIELSYITSMPPEVVTLYLPEGTIEYGDRVLIVDDLVRSGRTTSALCELIKKSGAKSHGYYALIGIGDSWRKSVEQCVDNNYRILYTIKPFSMGIGF</sequence>
<dbReference type="PANTHER" id="PTHR43864:SF1">
    <property type="entry name" value="XANTHINE PHOSPHORIBOSYLTRANSFERASE"/>
    <property type="match status" value="1"/>
</dbReference>
<dbReference type="EMBL" id="DTBD01000019">
    <property type="protein sequence ID" value="HGQ64117.1"/>
    <property type="molecule type" value="Genomic_DNA"/>
</dbReference>
<accession>A0A7C4JIY9</accession>
<evidence type="ECO:0000256" key="1">
    <source>
        <dbReference type="ARBA" id="ARBA00022679"/>
    </source>
</evidence>
<dbReference type="SUPFAM" id="SSF53271">
    <property type="entry name" value="PRTase-like"/>
    <property type="match status" value="1"/>
</dbReference>
<dbReference type="GO" id="GO:0016740">
    <property type="term" value="F:transferase activity"/>
    <property type="evidence" value="ECO:0007669"/>
    <property type="project" value="UniProtKB-KW"/>
</dbReference>
<keyword evidence="2" id="KW-0660">Purine salvage</keyword>
<evidence type="ECO:0000313" key="4">
    <source>
        <dbReference type="EMBL" id="HGQ35403.1"/>
    </source>
</evidence>
<dbReference type="PANTHER" id="PTHR43864">
    <property type="entry name" value="HYPOXANTHINE/GUANINE PHOSPHORIBOSYLTRANSFERASE"/>
    <property type="match status" value="1"/>
</dbReference>
<keyword evidence="1" id="KW-0808">Transferase</keyword>